<name>A0AB73BHQ9_9GAMM</name>
<dbReference type="InterPro" id="IPR025166">
    <property type="entry name" value="Integrase_DNA_bind_dom"/>
</dbReference>
<protein>
    <submittedName>
        <fullName evidence="8">Site-specific integrase</fullName>
    </submittedName>
</protein>
<evidence type="ECO:0000256" key="1">
    <source>
        <dbReference type="ARBA" id="ARBA00008857"/>
    </source>
</evidence>
<dbReference type="SUPFAM" id="SSF56349">
    <property type="entry name" value="DNA breaking-rejoining enzymes"/>
    <property type="match status" value="1"/>
</dbReference>
<dbReference type="Gene3D" id="1.10.150.130">
    <property type="match status" value="1"/>
</dbReference>
<reference evidence="8 9" key="1">
    <citation type="submission" date="2019-01" db="EMBL/GenBank/DDBJ databases">
        <title>Genome sequences of marine Pseudoalteromonas species.</title>
        <authorList>
            <person name="Boraston A.B."/>
            <person name="Hehemann J.-H."/>
            <person name="Vickers C.J."/>
            <person name="Salama-Alber O."/>
            <person name="Abe K."/>
            <person name="Hettle A.J."/>
        </authorList>
    </citation>
    <scope>NUCLEOTIDE SEQUENCE [LARGE SCALE GENOMIC DNA]</scope>
    <source>
        <strain evidence="8 9">PS42</strain>
    </source>
</reference>
<dbReference type="GO" id="GO:0003677">
    <property type="term" value="F:DNA binding"/>
    <property type="evidence" value="ECO:0007669"/>
    <property type="project" value="UniProtKB-UniRule"/>
</dbReference>
<accession>A0AB73BHQ9</accession>
<feature type="domain" description="Tyr recombinase" evidence="6">
    <location>
        <begin position="205"/>
        <end position="388"/>
    </location>
</feature>
<feature type="domain" description="Core-binding (CB)" evidence="7">
    <location>
        <begin position="97"/>
        <end position="180"/>
    </location>
</feature>
<evidence type="ECO:0000256" key="2">
    <source>
        <dbReference type="ARBA" id="ARBA00022908"/>
    </source>
</evidence>
<dbReference type="Gene3D" id="3.30.160.390">
    <property type="entry name" value="Integrase, DNA-binding domain"/>
    <property type="match status" value="1"/>
</dbReference>
<dbReference type="InterPro" id="IPR044068">
    <property type="entry name" value="CB"/>
</dbReference>
<evidence type="ECO:0000256" key="3">
    <source>
        <dbReference type="ARBA" id="ARBA00023125"/>
    </source>
</evidence>
<evidence type="ECO:0000313" key="9">
    <source>
        <dbReference type="Proteomes" id="UP000324162"/>
    </source>
</evidence>
<dbReference type="InterPro" id="IPR010998">
    <property type="entry name" value="Integrase_recombinase_N"/>
</dbReference>
<dbReference type="RefSeq" id="WP_149614079.1">
    <property type="nucleotide sequence ID" value="NZ_SEUK01000047.1"/>
</dbReference>
<dbReference type="InterPro" id="IPR050808">
    <property type="entry name" value="Phage_Integrase"/>
</dbReference>
<keyword evidence="4" id="KW-0233">DNA recombination</keyword>
<dbReference type="EMBL" id="SEUK01000047">
    <property type="protein sequence ID" value="KAA1161006.1"/>
    <property type="molecule type" value="Genomic_DNA"/>
</dbReference>
<evidence type="ECO:0000259" key="6">
    <source>
        <dbReference type="PROSITE" id="PS51898"/>
    </source>
</evidence>
<dbReference type="Pfam" id="PF13356">
    <property type="entry name" value="Arm-DNA-bind_3"/>
    <property type="match status" value="1"/>
</dbReference>
<dbReference type="AlphaFoldDB" id="A0AB73BHQ9"/>
<dbReference type="CDD" id="cd00801">
    <property type="entry name" value="INT_P4_C"/>
    <property type="match status" value="1"/>
</dbReference>
<keyword evidence="2" id="KW-0229">DNA integration</keyword>
<dbReference type="InterPro" id="IPR011010">
    <property type="entry name" value="DNA_brk_join_enz"/>
</dbReference>
<dbReference type="InterPro" id="IPR002104">
    <property type="entry name" value="Integrase_catalytic"/>
</dbReference>
<evidence type="ECO:0000313" key="8">
    <source>
        <dbReference type="EMBL" id="KAA1161006.1"/>
    </source>
</evidence>
<dbReference type="InterPro" id="IPR038488">
    <property type="entry name" value="Integrase_DNA-bd_sf"/>
</dbReference>
<dbReference type="GO" id="GO:0015074">
    <property type="term" value="P:DNA integration"/>
    <property type="evidence" value="ECO:0007669"/>
    <property type="project" value="UniProtKB-KW"/>
</dbReference>
<keyword evidence="3 5" id="KW-0238">DNA-binding</keyword>
<proteinExistence type="inferred from homology"/>
<comment type="caution">
    <text evidence="8">The sequence shown here is derived from an EMBL/GenBank/DDBJ whole genome shotgun (WGS) entry which is preliminary data.</text>
</comment>
<comment type="similarity">
    <text evidence="1">Belongs to the 'phage' integrase family.</text>
</comment>
<dbReference type="PANTHER" id="PTHR30629">
    <property type="entry name" value="PROPHAGE INTEGRASE"/>
    <property type="match status" value="1"/>
</dbReference>
<dbReference type="PROSITE" id="PS51900">
    <property type="entry name" value="CB"/>
    <property type="match status" value="1"/>
</dbReference>
<evidence type="ECO:0000256" key="4">
    <source>
        <dbReference type="ARBA" id="ARBA00023172"/>
    </source>
</evidence>
<dbReference type="Pfam" id="PF00589">
    <property type="entry name" value="Phage_integrase"/>
    <property type="match status" value="1"/>
</dbReference>
<dbReference type="InterPro" id="IPR013762">
    <property type="entry name" value="Integrase-like_cat_sf"/>
</dbReference>
<dbReference type="PROSITE" id="PS51898">
    <property type="entry name" value="TYR_RECOMBINASE"/>
    <property type="match status" value="1"/>
</dbReference>
<sequence>MAISDTKLRKLLGKNQTPFVLSHRDSLSVRVSAKGTITWQYRCRVDAKQVIITLGRYPGLSIKEAQDYIPLFQNWLSQDKDPRLELKLMRNNAKGLPTMAEVAAKWLDKKVPDLKGKTQKLYTNQVSKWIVPILNDKNTPLDLMTIKDWITYFDAVKAEGSAKTAGTILVRIKSIIGWAEKRGEVKPFNPVLTLNVNDIGEQASVGQRVMRFDEIAKLWIQIESSKATPATKACLQLIYITGARQSEVRLAKWEHFDFDNNIWTVPPENSKTNKSIRRPISAKMKSILDTLAMVYGRNGYLIPGSNPYKAMTTHSINRYCCRMWDHLFEKYKMPKFLPHDARRSISTLLSENGVVPHVTEKMLGHTMRGVMAVYNKHDWIKEQAGGYELYCRLIEDAMNAELTKMNNLKQ</sequence>
<evidence type="ECO:0000256" key="5">
    <source>
        <dbReference type="PROSITE-ProRule" id="PRU01248"/>
    </source>
</evidence>
<dbReference type="Gene3D" id="1.10.443.10">
    <property type="entry name" value="Intergrase catalytic core"/>
    <property type="match status" value="1"/>
</dbReference>
<dbReference type="Proteomes" id="UP000324162">
    <property type="component" value="Unassembled WGS sequence"/>
</dbReference>
<dbReference type="GO" id="GO:0006310">
    <property type="term" value="P:DNA recombination"/>
    <property type="evidence" value="ECO:0007669"/>
    <property type="project" value="UniProtKB-KW"/>
</dbReference>
<dbReference type="PANTHER" id="PTHR30629:SF2">
    <property type="entry name" value="PROPHAGE INTEGRASE INTS-RELATED"/>
    <property type="match status" value="1"/>
</dbReference>
<gene>
    <name evidence="8" type="ORF">EU508_08305</name>
</gene>
<evidence type="ECO:0000259" key="7">
    <source>
        <dbReference type="PROSITE" id="PS51900"/>
    </source>
</evidence>
<organism evidence="8 9">
    <name type="scientific">Pseudoalteromonas fuliginea</name>
    <dbReference type="NCBI Taxonomy" id="1872678"/>
    <lineage>
        <taxon>Bacteria</taxon>
        <taxon>Pseudomonadati</taxon>
        <taxon>Pseudomonadota</taxon>
        <taxon>Gammaproteobacteria</taxon>
        <taxon>Alteromonadales</taxon>
        <taxon>Pseudoalteromonadaceae</taxon>
        <taxon>Pseudoalteromonas</taxon>
    </lineage>
</organism>